<reference evidence="3 4" key="1">
    <citation type="submission" date="2013-05" db="EMBL/GenBank/DDBJ databases">
        <title>Genome assembly of Chondromyces apiculatus DSM 436.</title>
        <authorList>
            <person name="Sharma G."/>
            <person name="Khatri I."/>
            <person name="Kaur C."/>
            <person name="Mayilraj S."/>
            <person name="Subramanian S."/>
        </authorList>
    </citation>
    <scope>NUCLEOTIDE SEQUENCE [LARGE SCALE GENOMIC DNA]</scope>
    <source>
        <strain evidence="3 4">DSM 436</strain>
    </source>
</reference>
<keyword evidence="4" id="KW-1185">Reference proteome</keyword>
<accession>A0A017T496</accession>
<keyword evidence="2" id="KW-1133">Transmembrane helix</keyword>
<feature type="region of interest" description="Disordered" evidence="1">
    <location>
        <begin position="101"/>
        <end position="124"/>
    </location>
</feature>
<name>A0A017T496_9BACT</name>
<evidence type="ECO:0000313" key="4">
    <source>
        <dbReference type="Proteomes" id="UP000019678"/>
    </source>
</evidence>
<dbReference type="Proteomes" id="UP000019678">
    <property type="component" value="Unassembled WGS sequence"/>
</dbReference>
<proteinExistence type="predicted"/>
<feature type="compositionally biased region" description="Low complexity" evidence="1">
    <location>
        <begin position="101"/>
        <end position="110"/>
    </location>
</feature>
<evidence type="ECO:0000313" key="3">
    <source>
        <dbReference type="EMBL" id="EYF03630.1"/>
    </source>
</evidence>
<protein>
    <submittedName>
        <fullName evidence="3">Uncharacterized protein</fullName>
    </submittedName>
</protein>
<keyword evidence="2" id="KW-0472">Membrane</keyword>
<gene>
    <name evidence="3" type="ORF">CAP_5421</name>
</gene>
<sequence>MADVVGPPPDTCPDGSTPQTCHGGPYCAPRTCASENDCDAGELCVDRKLCLGELGCGGLLEPDAMPPMTPTITGTCEGTTACTAPATCTTMKVCAVNEGGVTQSSTTSSGGSSGNGGSDGGSGDSGGCSFGAAQTRGGLVAALGVLAAGAALLTARRQRPSQRRR</sequence>
<evidence type="ECO:0000256" key="1">
    <source>
        <dbReference type="SAM" id="MobiDB-lite"/>
    </source>
</evidence>
<evidence type="ECO:0000256" key="2">
    <source>
        <dbReference type="SAM" id="Phobius"/>
    </source>
</evidence>
<keyword evidence="2" id="KW-0812">Transmembrane</keyword>
<dbReference type="AlphaFoldDB" id="A0A017T496"/>
<comment type="caution">
    <text evidence="3">The sequence shown here is derived from an EMBL/GenBank/DDBJ whole genome shotgun (WGS) entry which is preliminary data.</text>
</comment>
<dbReference type="EMBL" id="ASRX01000044">
    <property type="protein sequence ID" value="EYF03630.1"/>
    <property type="molecule type" value="Genomic_DNA"/>
</dbReference>
<feature type="compositionally biased region" description="Gly residues" evidence="1">
    <location>
        <begin position="111"/>
        <end position="124"/>
    </location>
</feature>
<organism evidence="3 4">
    <name type="scientific">Chondromyces apiculatus DSM 436</name>
    <dbReference type="NCBI Taxonomy" id="1192034"/>
    <lineage>
        <taxon>Bacteria</taxon>
        <taxon>Pseudomonadati</taxon>
        <taxon>Myxococcota</taxon>
        <taxon>Polyangia</taxon>
        <taxon>Polyangiales</taxon>
        <taxon>Polyangiaceae</taxon>
        <taxon>Chondromyces</taxon>
    </lineage>
</organism>
<feature type="transmembrane region" description="Helical" evidence="2">
    <location>
        <begin position="137"/>
        <end position="155"/>
    </location>
</feature>